<dbReference type="Pfam" id="PF03466">
    <property type="entry name" value="LysR_substrate"/>
    <property type="match status" value="1"/>
</dbReference>
<organism evidence="6 7">
    <name type="scientific">Advenella kashmirensis</name>
    <dbReference type="NCBI Taxonomy" id="310575"/>
    <lineage>
        <taxon>Bacteria</taxon>
        <taxon>Pseudomonadati</taxon>
        <taxon>Pseudomonadota</taxon>
        <taxon>Betaproteobacteria</taxon>
        <taxon>Burkholderiales</taxon>
        <taxon>Alcaligenaceae</taxon>
    </lineage>
</organism>
<gene>
    <name evidence="6" type="ORF">DD666_04455</name>
</gene>
<dbReference type="PRINTS" id="PR00039">
    <property type="entry name" value="HTHLYSR"/>
</dbReference>
<evidence type="ECO:0000256" key="3">
    <source>
        <dbReference type="ARBA" id="ARBA00023125"/>
    </source>
</evidence>
<evidence type="ECO:0000259" key="5">
    <source>
        <dbReference type="PROSITE" id="PS50931"/>
    </source>
</evidence>
<evidence type="ECO:0000256" key="4">
    <source>
        <dbReference type="ARBA" id="ARBA00023163"/>
    </source>
</evidence>
<evidence type="ECO:0000313" key="6">
    <source>
        <dbReference type="EMBL" id="HBP28649.1"/>
    </source>
</evidence>
<dbReference type="PROSITE" id="PS50931">
    <property type="entry name" value="HTH_LYSR"/>
    <property type="match status" value="1"/>
</dbReference>
<dbReference type="GO" id="GO:0003700">
    <property type="term" value="F:DNA-binding transcription factor activity"/>
    <property type="evidence" value="ECO:0007669"/>
    <property type="project" value="InterPro"/>
</dbReference>
<comment type="similarity">
    <text evidence="1">Belongs to the LysR transcriptional regulatory family.</text>
</comment>
<dbReference type="InterPro" id="IPR005119">
    <property type="entry name" value="LysR_subst-bd"/>
</dbReference>
<dbReference type="InterPro" id="IPR000847">
    <property type="entry name" value="LysR_HTH_N"/>
</dbReference>
<evidence type="ECO:0000256" key="2">
    <source>
        <dbReference type="ARBA" id="ARBA00023015"/>
    </source>
</evidence>
<protein>
    <submittedName>
        <fullName evidence="6">LysR family transcriptional regulator</fullName>
    </submittedName>
</protein>
<dbReference type="EMBL" id="DOEK01000007">
    <property type="protein sequence ID" value="HBP28649.1"/>
    <property type="molecule type" value="Genomic_DNA"/>
</dbReference>
<feature type="domain" description="HTH lysR-type" evidence="5">
    <location>
        <begin position="3"/>
        <end position="60"/>
    </location>
</feature>
<proteinExistence type="inferred from homology"/>
<reference evidence="6 7" key="1">
    <citation type="journal article" date="2018" name="Nat. Biotechnol.">
        <title>A standardized bacterial taxonomy based on genome phylogeny substantially revises the tree of life.</title>
        <authorList>
            <person name="Parks D.H."/>
            <person name="Chuvochina M."/>
            <person name="Waite D.W."/>
            <person name="Rinke C."/>
            <person name="Skarshewski A."/>
            <person name="Chaumeil P.A."/>
            <person name="Hugenholtz P."/>
        </authorList>
    </citation>
    <scope>NUCLEOTIDE SEQUENCE [LARGE SCALE GENOMIC DNA]</scope>
    <source>
        <strain evidence="6">UBA10707</strain>
    </source>
</reference>
<accession>A0A356LCU6</accession>
<dbReference type="GO" id="GO:0005829">
    <property type="term" value="C:cytosol"/>
    <property type="evidence" value="ECO:0007669"/>
    <property type="project" value="TreeGrafter"/>
</dbReference>
<dbReference type="PANTHER" id="PTHR30419">
    <property type="entry name" value="HTH-TYPE TRANSCRIPTIONAL REGULATOR YBHD"/>
    <property type="match status" value="1"/>
</dbReference>
<dbReference type="SUPFAM" id="SSF46785">
    <property type="entry name" value="Winged helix' DNA-binding domain"/>
    <property type="match status" value="1"/>
</dbReference>
<dbReference type="GO" id="GO:0003677">
    <property type="term" value="F:DNA binding"/>
    <property type="evidence" value="ECO:0007669"/>
    <property type="project" value="UniProtKB-KW"/>
</dbReference>
<dbReference type="PANTHER" id="PTHR30419:SF8">
    <property type="entry name" value="NITROGEN ASSIMILATION TRANSCRIPTIONAL ACTIVATOR-RELATED"/>
    <property type="match status" value="1"/>
</dbReference>
<keyword evidence="4" id="KW-0804">Transcription</keyword>
<dbReference type="FunFam" id="1.10.10.10:FF:000001">
    <property type="entry name" value="LysR family transcriptional regulator"/>
    <property type="match status" value="1"/>
</dbReference>
<dbReference type="AlphaFoldDB" id="A0A356LCU6"/>
<dbReference type="InterPro" id="IPR036388">
    <property type="entry name" value="WH-like_DNA-bd_sf"/>
</dbReference>
<dbReference type="Gene3D" id="1.10.10.10">
    <property type="entry name" value="Winged helix-like DNA-binding domain superfamily/Winged helix DNA-binding domain"/>
    <property type="match status" value="1"/>
</dbReference>
<dbReference type="InterPro" id="IPR036390">
    <property type="entry name" value="WH_DNA-bd_sf"/>
</dbReference>
<sequence length="308" mass="33211">MNVTLKQIEAFLAVARTLSFSQAAAAVHLSQPALSANIHRLEQTLGARLFDRDTRTVSLSVVGREFVEIASGITSQVACGLDHMQEIVSGRHGQLAVAVAPSVAAGVLPSVLVRYKAAYPDIHLKIHDVLTTVGIEMVRTGSADIALLPEQPDAADLEQLILFKDPLVVLCATDHPLASRRNLSWPNIIPHDLIVRGQDSSVRQLLDVQFLQYGQILRPAFEVNHVGTALGLISAGLGIGVVPASLLATVNMDGMHCGYFHSESTTYWTLCATTPKARSPSPTVEPFIRLFLAYLKSSRNSTAIHNDA</sequence>
<dbReference type="InterPro" id="IPR050950">
    <property type="entry name" value="HTH-type_LysR_regulators"/>
</dbReference>
<dbReference type="SUPFAM" id="SSF53850">
    <property type="entry name" value="Periplasmic binding protein-like II"/>
    <property type="match status" value="1"/>
</dbReference>
<keyword evidence="3" id="KW-0238">DNA-binding</keyword>
<keyword evidence="2" id="KW-0805">Transcription regulation</keyword>
<dbReference type="Gene3D" id="3.40.190.290">
    <property type="match status" value="1"/>
</dbReference>
<dbReference type="Pfam" id="PF00126">
    <property type="entry name" value="HTH_1"/>
    <property type="match status" value="1"/>
</dbReference>
<dbReference type="Proteomes" id="UP000264036">
    <property type="component" value="Unassembled WGS sequence"/>
</dbReference>
<name>A0A356LCU6_9BURK</name>
<evidence type="ECO:0000256" key="1">
    <source>
        <dbReference type="ARBA" id="ARBA00009437"/>
    </source>
</evidence>
<comment type="caution">
    <text evidence="6">The sequence shown here is derived from an EMBL/GenBank/DDBJ whole genome shotgun (WGS) entry which is preliminary data.</text>
</comment>
<evidence type="ECO:0000313" key="7">
    <source>
        <dbReference type="Proteomes" id="UP000264036"/>
    </source>
</evidence>